<dbReference type="Proteomes" id="UP000028194">
    <property type="component" value="Chromosome"/>
</dbReference>
<organism evidence="1 2">
    <name type="scientific">Candidatus Nitrososphaera evergladensis SR1</name>
    <dbReference type="NCBI Taxonomy" id="1459636"/>
    <lineage>
        <taxon>Archaea</taxon>
        <taxon>Nitrososphaerota</taxon>
        <taxon>Nitrososphaeria</taxon>
        <taxon>Nitrososphaerales</taxon>
        <taxon>Nitrososphaeraceae</taxon>
        <taxon>Nitrososphaera</taxon>
    </lineage>
</organism>
<accession>A0A075MYF9</accession>
<dbReference type="AlphaFoldDB" id="A0A075MYF9"/>
<dbReference type="HOGENOM" id="CLU_2911320_0_0_2"/>
<sequence>MVDRIEERIVDHLRRNARRISYKCNPIIKLTAEATQRMFKTAPCNINKLLVEIALRQKGIR</sequence>
<dbReference type="EMBL" id="CP007174">
    <property type="protein sequence ID" value="AIF84304.1"/>
    <property type="molecule type" value="Genomic_DNA"/>
</dbReference>
<reference evidence="1 2" key="1">
    <citation type="journal article" date="2014" name="PLoS ONE">
        <title>Genome Sequence of Candidatus Nitrososphaera evergladensis from Group I.1b Enriched from Everglades Soil Reveals Novel Genomic Features of the Ammonia-Oxidizing Archaea.</title>
        <authorList>
            <person name="Zhalnina K.V."/>
            <person name="Dias R."/>
            <person name="Leonard M.T."/>
            <person name="Dorr de Quadros P."/>
            <person name="Camargo F.A."/>
            <person name="Drew J.C."/>
            <person name="Farmerie W.G."/>
            <person name="Daroub S.H."/>
            <person name="Triplett E.W."/>
        </authorList>
    </citation>
    <scope>NUCLEOTIDE SEQUENCE [LARGE SCALE GENOMIC DNA]</scope>
    <source>
        <strain evidence="1 2">SR1</strain>
    </source>
</reference>
<evidence type="ECO:0000313" key="2">
    <source>
        <dbReference type="Proteomes" id="UP000028194"/>
    </source>
</evidence>
<keyword evidence="2" id="KW-1185">Reference proteome</keyword>
<evidence type="ECO:0000313" key="1">
    <source>
        <dbReference type="EMBL" id="AIF84304.1"/>
    </source>
</evidence>
<gene>
    <name evidence="1" type="ORF">NTE_02250</name>
</gene>
<protein>
    <submittedName>
        <fullName evidence="1">Uncharacterized protein</fullName>
    </submittedName>
</protein>
<name>A0A075MYF9_9ARCH</name>
<proteinExistence type="predicted"/>
<dbReference type="KEGG" id="nev:NTE_02250"/>